<protein>
    <recommendedName>
        <fullName evidence="10">Cytochrome P450</fullName>
    </recommendedName>
</protein>
<dbReference type="GO" id="GO:0016705">
    <property type="term" value="F:oxidoreductase activity, acting on paired donors, with incorporation or reduction of molecular oxygen"/>
    <property type="evidence" value="ECO:0007669"/>
    <property type="project" value="InterPro"/>
</dbReference>
<dbReference type="InterPro" id="IPR036396">
    <property type="entry name" value="Cyt_P450_sf"/>
</dbReference>
<dbReference type="RefSeq" id="WP_014000303.1">
    <property type="nucleotide sequence ID" value="NC_015848.1"/>
</dbReference>
<keyword evidence="6 7" id="KW-0503">Monooxygenase</keyword>
<keyword evidence="4 7" id="KW-0560">Oxidoreductase</keyword>
<proteinExistence type="inferred from homology"/>
<comment type="similarity">
    <text evidence="1 7">Belongs to the cytochrome P450 family.</text>
</comment>
<dbReference type="Pfam" id="PF00067">
    <property type="entry name" value="p450"/>
    <property type="match status" value="1"/>
</dbReference>
<evidence type="ECO:0000256" key="3">
    <source>
        <dbReference type="ARBA" id="ARBA00022723"/>
    </source>
</evidence>
<evidence type="ECO:0000256" key="7">
    <source>
        <dbReference type="RuleBase" id="RU000461"/>
    </source>
</evidence>
<sequence length="394" mass="42269">MTIRSATGPRLPWDAADPYPFYERHRGVADPVWDDTAQAWLVFGYHAAQQVLGGPGWAIDPLANPNAGLAVDAASSELFKRSMLFADGTEHLRLRGAVRDVFTPSFITGLTAGVEAIAAAVIDHPRTATVFDFMTEIALPLPLAVMGEWLGLDVESSRLFRTLSSATIRILVPLATAEEIQTGAAALTRLVAHILPLAADRRSNPSDDLLSFIAADPDLQLDEVVMTALNTAVGGHETTAYLLGTAAIRLFTPRADGNRMLDELDPADPSLITELLRLESPIQATARTATQIQRIGDTEIAQGQQVIVVIAAANRDPAVFDEPDRLRLGRRGPAPLAFGHGPHYCLGAALARLQISVALRRIVARNPVVCGAASWDRSPALRGPVSLPMRFIGP</sequence>
<organism evidence="8 9">
    <name type="scientific">Mycobacterium canettii (strain CIPT 140010059)</name>
    <dbReference type="NCBI Taxonomy" id="1048245"/>
    <lineage>
        <taxon>Bacteria</taxon>
        <taxon>Bacillati</taxon>
        <taxon>Actinomycetota</taxon>
        <taxon>Actinomycetes</taxon>
        <taxon>Mycobacteriales</taxon>
        <taxon>Mycobacteriaceae</taxon>
        <taxon>Mycobacterium</taxon>
        <taxon>Mycobacterium tuberculosis complex</taxon>
    </lineage>
</organism>
<gene>
    <name evidence="8" type="ordered locus">MCAN_05801</name>
</gene>
<dbReference type="GeneID" id="45424542"/>
<dbReference type="AlphaFoldDB" id="A0AB72XJL5"/>
<dbReference type="InterPro" id="IPR002397">
    <property type="entry name" value="Cyt_P450_B"/>
</dbReference>
<dbReference type="GO" id="GO:0004497">
    <property type="term" value="F:monooxygenase activity"/>
    <property type="evidence" value="ECO:0007669"/>
    <property type="project" value="UniProtKB-KW"/>
</dbReference>
<reference evidence="8 9" key="2">
    <citation type="journal article" date="2013" name="Nat. Genet.">
        <title>Genomic analysis of smooth tubercle bacilli provides insights into ancestry and pathoadaptation of Mycobacterium tuberculosis.</title>
        <authorList>
            <person name="Supply P."/>
            <person name="Marceau M."/>
            <person name="Mangenot S."/>
            <person name="Roche D."/>
            <person name="Rouanet C."/>
            <person name="Khanna V."/>
            <person name="Majlessi L."/>
            <person name="Criscuolo A."/>
            <person name="Tap J."/>
            <person name="Pawlik A."/>
            <person name="Fiette L."/>
            <person name="Orgeur M."/>
            <person name="Fabre M."/>
            <person name="Parmentier C."/>
            <person name="Frigui W."/>
            <person name="Simeone R."/>
            <person name="Boritsch E.C."/>
            <person name="Debrie A.S."/>
            <person name="Willery E."/>
            <person name="Walker D."/>
            <person name="Quail M.A."/>
            <person name="Ma L."/>
            <person name="Bouchier C."/>
            <person name="Salvignol G."/>
            <person name="Sayes F."/>
            <person name="Cascioferro A."/>
            <person name="Seemann T."/>
            <person name="Barbe V."/>
            <person name="Locht C."/>
            <person name="Gutierrez M.C."/>
            <person name="Leclerc C."/>
            <person name="Bentley S.D."/>
            <person name="Stinear T.P."/>
            <person name="Brisse S."/>
            <person name="Medigue C."/>
            <person name="Parkhill J."/>
            <person name="Cruveiller S."/>
            <person name="Brosch R."/>
        </authorList>
    </citation>
    <scope>NUCLEOTIDE SEQUENCE [LARGE SCALE GENOMIC DNA]</scope>
    <source>
        <strain evidence="8 9">CIPT 140010059</strain>
    </source>
</reference>
<evidence type="ECO:0008006" key="10">
    <source>
        <dbReference type="Google" id="ProtNLM"/>
    </source>
</evidence>
<evidence type="ECO:0000256" key="4">
    <source>
        <dbReference type="ARBA" id="ARBA00023002"/>
    </source>
</evidence>
<keyword evidence="3 7" id="KW-0479">Metal-binding</keyword>
<dbReference type="GO" id="GO:0020037">
    <property type="term" value="F:heme binding"/>
    <property type="evidence" value="ECO:0007669"/>
    <property type="project" value="InterPro"/>
</dbReference>
<reference evidence="8 9" key="1">
    <citation type="journal article" date="2012" name="PLoS Negl. Trop. Dis.">
        <title>The Genome of Mycobacterium Africanum West African 2 Reveals a Lineage-Specific Locus and Genome Erosion Common to the M. tuberculosis Complex.</title>
        <authorList>
            <person name="Bentley S.D."/>
            <person name="Comas I."/>
            <person name="Bryant J.M."/>
            <person name="Walker D."/>
            <person name="Smith N.H."/>
            <person name="Harris S.R."/>
            <person name="Thurston S."/>
            <person name="Gagneux S."/>
            <person name="Wood J."/>
            <person name="Antonio M."/>
            <person name="Quail M.A."/>
            <person name="Gehre F."/>
            <person name="Adegbola R.A."/>
            <person name="Parkhill J."/>
            <person name="de Jong B.C."/>
        </authorList>
    </citation>
    <scope>NUCLEOTIDE SEQUENCE [LARGE SCALE GENOMIC DNA]</scope>
    <source>
        <strain evidence="8 9">CIPT 140010059</strain>
    </source>
</reference>
<evidence type="ECO:0000256" key="6">
    <source>
        <dbReference type="ARBA" id="ARBA00023033"/>
    </source>
</evidence>
<evidence type="ECO:0000256" key="2">
    <source>
        <dbReference type="ARBA" id="ARBA00022617"/>
    </source>
</evidence>
<dbReference type="PANTHER" id="PTHR46696">
    <property type="entry name" value="P450, PUTATIVE (EUROFUNG)-RELATED"/>
    <property type="match status" value="1"/>
</dbReference>
<dbReference type="Gene3D" id="1.10.630.10">
    <property type="entry name" value="Cytochrome P450"/>
    <property type="match status" value="1"/>
</dbReference>
<accession>A0AB72XJL5</accession>
<evidence type="ECO:0000313" key="9">
    <source>
        <dbReference type="Proteomes" id="UP000008896"/>
    </source>
</evidence>
<evidence type="ECO:0000313" key="8">
    <source>
        <dbReference type="EMBL" id="CCC42920.1"/>
    </source>
</evidence>
<keyword evidence="2 7" id="KW-0349">Heme</keyword>
<evidence type="ECO:0000256" key="1">
    <source>
        <dbReference type="ARBA" id="ARBA00010617"/>
    </source>
</evidence>
<dbReference type="InterPro" id="IPR017972">
    <property type="entry name" value="Cyt_P450_CS"/>
</dbReference>
<dbReference type="SUPFAM" id="SSF48264">
    <property type="entry name" value="Cytochrome P450"/>
    <property type="match status" value="1"/>
</dbReference>
<dbReference type="InterPro" id="IPR001128">
    <property type="entry name" value="Cyt_P450"/>
</dbReference>
<dbReference type="Proteomes" id="UP000008896">
    <property type="component" value="Chromosome"/>
</dbReference>
<dbReference type="PRINTS" id="PR00385">
    <property type="entry name" value="P450"/>
</dbReference>
<keyword evidence="5 7" id="KW-0408">Iron</keyword>
<dbReference type="PANTHER" id="PTHR46696:SF1">
    <property type="entry name" value="CYTOCHROME P450 YJIB-RELATED"/>
    <property type="match status" value="1"/>
</dbReference>
<dbReference type="PROSITE" id="PS00086">
    <property type="entry name" value="CYTOCHROME_P450"/>
    <property type="match status" value="1"/>
</dbReference>
<dbReference type="GO" id="GO:0005506">
    <property type="term" value="F:iron ion binding"/>
    <property type="evidence" value="ECO:0007669"/>
    <property type="project" value="InterPro"/>
</dbReference>
<dbReference type="KEGG" id="mce:MCAN_05801"/>
<dbReference type="EMBL" id="HE572590">
    <property type="protein sequence ID" value="CCC42920.1"/>
    <property type="molecule type" value="Genomic_DNA"/>
</dbReference>
<dbReference type="PRINTS" id="PR00359">
    <property type="entry name" value="BP450"/>
</dbReference>
<name>A0AB72XJL5_MYCCP</name>
<evidence type="ECO:0000256" key="5">
    <source>
        <dbReference type="ARBA" id="ARBA00023004"/>
    </source>
</evidence>